<evidence type="ECO:0000259" key="3">
    <source>
        <dbReference type="Pfam" id="PF14372"/>
    </source>
</evidence>
<dbReference type="Pfam" id="PF14372">
    <property type="entry name" value="hAT-like_RNase-H"/>
    <property type="match status" value="1"/>
</dbReference>
<evidence type="ECO:0000313" key="5">
    <source>
        <dbReference type="Proteomes" id="UP001428341"/>
    </source>
</evidence>
<dbReference type="GO" id="GO:0003677">
    <property type="term" value="F:DNA binding"/>
    <property type="evidence" value="ECO:0007669"/>
    <property type="project" value="UniProtKB-KW"/>
</dbReference>
<evidence type="ECO:0000256" key="1">
    <source>
        <dbReference type="ARBA" id="ARBA00023125"/>
    </source>
</evidence>
<dbReference type="InterPro" id="IPR012337">
    <property type="entry name" value="RNaseH-like_sf"/>
</dbReference>
<feature type="region of interest" description="Disordered" evidence="2">
    <location>
        <begin position="26"/>
        <end position="45"/>
    </location>
</feature>
<evidence type="ECO:0000256" key="2">
    <source>
        <dbReference type="SAM" id="MobiDB-lite"/>
    </source>
</evidence>
<proteinExistence type="predicted"/>
<gene>
    <name evidence="4" type="ORF">WN944_019263</name>
</gene>
<dbReference type="InterPro" id="IPR052035">
    <property type="entry name" value="ZnF_BED_domain_contain"/>
</dbReference>
<dbReference type="PANTHER" id="PTHR46481:SF6">
    <property type="entry name" value="ZINC FINGER BED DOMAIN-CONTAINING PROTEIN RICESLEEPER 2-LIKE"/>
    <property type="match status" value="1"/>
</dbReference>
<accession>A0AAP0QG79</accession>
<dbReference type="Proteomes" id="UP001428341">
    <property type="component" value="Unassembled WGS sequence"/>
</dbReference>
<dbReference type="SUPFAM" id="SSF53098">
    <property type="entry name" value="Ribonuclease H-like"/>
    <property type="match status" value="1"/>
</dbReference>
<reference evidence="4 5" key="1">
    <citation type="submission" date="2024-05" db="EMBL/GenBank/DDBJ databases">
        <title>Haplotype-resolved chromosome-level genome assembly of Huyou (Citrus changshanensis).</title>
        <authorList>
            <person name="Miao C."/>
            <person name="Chen W."/>
            <person name="Wu Y."/>
            <person name="Wang L."/>
            <person name="Zhao S."/>
            <person name="Grierson D."/>
            <person name="Xu C."/>
            <person name="Chen K."/>
        </authorList>
    </citation>
    <scope>NUCLEOTIDE SEQUENCE [LARGE SCALE GENOMIC DNA]</scope>
    <source>
        <strain evidence="4">01-14</strain>
        <tissue evidence="4">Leaf</tissue>
    </source>
</reference>
<dbReference type="AlphaFoldDB" id="A0AAP0QG79"/>
<feature type="region of interest" description="Disordered" evidence="2">
    <location>
        <begin position="524"/>
        <end position="543"/>
    </location>
</feature>
<feature type="domain" description="hAT-like transposase RNase-H fold" evidence="3">
    <location>
        <begin position="417"/>
        <end position="515"/>
    </location>
</feature>
<protein>
    <recommendedName>
        <fullName evidence="3">hAT-like transposase RNase-H fold domain-containing protein</fullName>
    </recommendedName>
</protein>
<keyword evidence="5" id="KW-1185">Reference proteome</keyword>
<dbReference type="EMBL" id="JBCGBO010000007">
    <property type="protein sequence ID" value="KAK9187864.1"/>
    <property type="molecule type" value="Genomic_DNA"/>
</dbReference>
<name>A0AAP0QG79_9ROSI</name>
<evidence type="ECO:0000313" key="4">
    <source>
        <dbReference type="EMBL" id="KAK9187864.1"/>
    </source>
</evidence>
<dbReference type="InterPro" id="IPR025525">
    <property type="entry name" value="hAT-like_transposase_RNase-H"/>
</dbReference>
<organism evidence="4 5">
    <name type="scientific">Citrus x changshan-huyou</name>
    <dbReference type="NCBI Taxonomy" id="2935761"/>
    <lineage>
        <taxon>Eukaryota</taxon>
        <taxon>Viridiplantae</taxon>
        <taxon>Streptophyta</taxon>
        <taxon>Embryophyta</taxon>
        <taxon>Tracheophyta</taxon>
        <taxon>Spermatophyta</taxon>
        <taxon>Magnoliopsida</taxon>
        <taxon>eudicotyledons</taxon>
        <taxon>Gunneridae</taxon>
        <taxon>Pentapetalae</taxon>
        <taxon>rosids</taxon>
        <taxon>malvids</taxon>
        <taxon>Sapindales</taxon>
        <taxon>Rutaceae</taxon>
        <taxon>Aurantioideae</taxon>
        <taxon>Citrus</taxon>
    </lineage>
</organism>
<dbReference type="SMART" id="SM00614">
    <property type="entry name" value="ZnF_BED"/>
    <property type="match status" value="1"/>
</dbReference>
<comment type="caution">
    <text evidence="4">The sequence shown here is derived from an EMBL/GenBank/DDBJ whole genome shotgun (WGS) entry which is preliminary data.</text>
</comment>
<dbReference type="PANTHER" id="PTHR46481">
    <property type="entry name" value="ZINC FINGER BED DOMAIN-CONTAINING PROTEIN 4"/>
    <property type="match status" value="1"/>
</dbReference>
<sequence length="562" mass="65124">MEPDPNNNNSTNIEAFLHGHQVNLEELEQDGDNDVPKKQRKRRKTSKAWGMFTKLPLDAYQDGKERSICVCGQVYISESNYGTGNMLKHIKKCPKLKKSRDPRQMILDHSGSIGSCSLEFDQVAFRELLSAAIVKHGLPFQFVEFDAIRNCFEFLNSEVQNISRNTAKADILKAYNAERLRIKAMLEEVPGRICFTSDLWTACTTDGYMSLTAHFIDKNWVLQKRLLNFTLMPSPHTGLCLSEKLLSLWTEWGVEKKVFSITLDNASANDACVTMLKSQLKIRKALLSNGDYLHMRCCAHIINLIVQDGLKAIEGELYKIRESVKFVKASQGRKQKFLECVNQMSLDRKKGLRQDVPTRWNSTYIMLDCALYYKSAFFHLALSDSNYKYCPSEDEWNKLERINNFLVLFYEITCIFSGSKYPTSNLYFPKVFAAYVTLREYSENGDGYMKDMGKRMLEKFLKYWSDFCTILTIAVILDPRYKLQFVEWAYKKVYGENSKELKNIREKLFSLFDEYMLISTQSTNTSPLQGYVPHSNENDDRKGRGKLDSCLEVSFIYLYRYF</sequence>
<keyword evidence="1" id="KW-0238">DNA-binding</keyword>